<feature type="domain" description="TNase-like" evidence="4">
    <location>
        <begin position="41"/>
        <end position="175"/>
    </location>
</feature>
<dbReference type="GO" id="GO:0004519">
    <property type="term" value="F:endonuclease activity"/>
    <property type="evidence" value="ECO:0007669"/>
    <property type="project" value="UniProtKB-KW"/>
</dbReference>
<dbReference type="SMART" id="SM00318">
    <property type="entry name" value="SNc"/>
    <property type="match status" value="1"/>
</dbReference>
<proteinExistence type="predicted"/>
<reference evidence="5" key="1">
    <citation type="submission" date="2020-05" db="EMBL/GenBank/DDBJ databases">
        <authorList>
            <person name="Chiriac C."/>
            <person name="Salcher M."/>
            <person name="Ghai R."/>
            <person name="Kavagutti S V."/>
        </authorList>
    </citation>
    <scope>NUCLEOTIDE SEQUENCE</scope>
</reference>
<dbReference type="Gene3D" id="2.40.50.90">
    <property type="match status" value="1"/>
</dbReference>
<dbReference type="InterPro" id="IPR035437">
    <property type="entry name" value="SNase_OB-fold_sf"/>
</dbReference>
<evidence type="ECO:0000256" key="1">
    <source>
        <dbReference type="ARBA" id="ARBA00022722"/>
    </source>
</evidence>
<dbReference type="PANTHER" id="PTHR12302:SF3">
    <property type="entry name" value="SERINE_THREONINE-PROTEIN KINASE 31"/>
    <property type="match status" value="1"/>
</dbReference>
<dbReference type="EMBL" id="CAFBNF010000173">
    <property type="protein sequence ID" value="CAB4951520.1"/>
    <property type="molecule type" value="Genomic_DNA"/>
</dbReference>
<keyword evidence="2" id="KW-0255">Endonuclease</keyword>
<gene>
    <name evidence="5" type="ORF">UFOPK3773_01436</name>
</gene>
<dbReference type="SUPFAM" id="SSF50199">
    <property type="entry name" value="Staphylococcal nuclease"/>
    <property type="match status" value="1"/>
</dbReference>
<sequence length="193" mass="20395">MPHPRALVATLAAVAALGACGPVPLPSPPHIREGESRPPLGAFHATVLWITDGDTLGARDSGRYAVRVRIIGVDTPETKRPGVGVQCFGREAAAELARLIPPGSIVTAARQHDEVDRYGRDLWDVWLPDGRLLSSILVGGGFGRAAPFAGNDRDAAALEALEASARARGLGLWGSCSTARQHTRNERSSNRSP</sequence>
<name>A0A6J7K5Y7_9ZZZZ</name>
<dbReference type="GO" id="GO:0016787">
    <property type="term" value="F:hydrolase activity"/>
    <property type="evidence" value="ECO:0007669"/>
    <property type="project" value="UniProtKB-KW"/>
</dbReference>
<evidence type="ECO:0000259" key="4">
    <source>
        <dbReference type="PROSITE" id="PS50830"/>
    </source>
</evidence>
<dbReference type="Pfam" id="PF00565">
    <property type="entry name" value="SNase"/>
    <property type="match status" value="1"/>
</dbReference>
<dbReference type="InterPro" id="IPR016071">
    <property type="entry name" value="Staphylococal_nuclease_OB-fold"/>
</dbReference>
<keyword evidence="3" id="KW-0378">Hydrolase</keyword>
<dbReference type="PROSITE" id="PS51257">
    <property type="entry name" value="PROKAR_LIPOPROTEIN"/>
    <property type="match status" value="1"/>
</dbReference>
<organism evidence="5">
    <name type="scientific">freshwater metagenome</name>
    <dbReference type="NCBI Taxonomy" id="449393"/>
    <lineage>
        <taxon>unclassified sequences</taxon>
        <taxon>metagenomes</taxon>
        <taxon>ecological metagenomes</taxon>
    </lineage>
</organism>
<evidence type="ECO:0000313" key="5">
    <source>
        <dbReference type="EMBL" id="CAB4951520.1"/>
    </source>
</evidence>
<dbReference type="PROSITE" id="PS50830">
    <property type="entry name" value="TNASE_3"/>
    <property type="match status" value="1"/>
</dbReference>
<dbReference type="AlphaFoldDB" id="A0A6J7K5Y7"/>
<dbReference type="PANTHER" id="PTHR12302">
    <property type="entry name" value="EBNA2 BINDING PROTEIN P100"/>
    <property type="match status" value="1"/>
</dbReference>
<keyword evidence="1" id="KW-0540">Nuclease</keyword>
<evidence type="ECO:0000256" key="3">
    <source>
        <dbReference type="ARBA" id="ARBA00022801"/>
    </source>
</evidence>
<accession>A0A6J7K5Y7</accession>
<protein>
    <submittedName>
        <fullName evidence="5">Unannotated protein</fullName>
    </submittedName>
</protein>
<evidence type="ECO:0000256" key="2">
    <source>
        <dbReference type="ARBA" id="ARBA00022759"/>
    </source>
</evidence>